<organism evidence="2 3">
    <name type="scientific">Glossina pallidipes</name>
    <name type="common">Tsetse fly</name>
    <dbReference type="NCBI Taxonomy" id="7398"/>
    <lineage>
        <taxon>Eukaryota</taxon>
        <taxon>Metazoa</taxon>
        <taxon>Ecdysozoa</taxon>
        <taxon>Arthropoda</taxon>
        <taxon>Hexapoda</taxon>
        <taxon>Insecta</taxon>
        <taxon>Pterygota</taxon>
        <taxon>Neoptera</taxon>
        <taxon>Endopterygota</taxon>
        <taxon>Diptera</taxon>
        <taxon>Brachycera</taxon>
        <taxon>Muscomorpha</taxon>
        <taxon>Hippoboscoidea</taxon>
        <taxon>Glossinidae</taxon>
        <taxon>Glossina</taxon>
    </lineage>
</organism>
<dbReference type="VEuPathDB" id="VectorBase:GPAI028068"/>
<feature type="region of interest" description="Disordered" evidence="1">
    <location>
        <begin position="64"/>
        <end position="88"/>
    </location>
</feature>
<keyword evidence="3" id="KW-1185">Reference proteome</keyword>
<protein>
    <submittedName>
        <fullName evidence="2">Uncharacterized protein</fullName>
    </submittedName>
</protein>
<evidence type="ECO:0000256" key="1">
    <source>
        <dbReference type="SAM" id="MobiDB-lite"/>
    </source>
</evidence>
<feature type="compositionally biased region" description="Basic and acidic residues" evidence="1">
    <location>
        <begin position="64"/>
        <end position="81"/>
    </location>
</feature>
<reference evidence="3" key="1">
    <citation type="submission" date="2014-03" db="EMBL/GenBank/DDBJ databases">
        <authorList>
            <person name="Aksoy S."/>
            <person name="Warren W."/>
            <person name="Wilson R.K."/>
        </authorList>
    </citation>
    <scope>NUCLEOTIDE SEQUENCE [LARGE SCALE GENOMIC DNA]</scope>
    <source>
        <strain evidence="3">IAEA</strain>
    </source>
</reference>
<sequence length="88" mass="10031">MFSLRESTPVKRFIGKDVLGKVNVIITPDEGKFVGEQRDIQQQQKEAMELTRATSAMNTINRHTQETENKGKKEHEIKVEEVECGVES</sequence>
<proteinExistence type="predicted"/>
<dbReference type="AlphaFoldDB" id="A0A1A9ZXD9"/>
<dbReference type="EnsemblMetazoa" id="GPAI028068-RA">
    <property type="protein sequence ID" value="GPAI028068-PA"/>
    <property type="gene ID" value="GPAI028068"/>
</dbReference>
<dbReference type="Proteomes" id="UP000092445">
    <property type="component" value="Unassembled WGS sequence"/>
</dbReference>
<name>A0A1A9ZXD9_GLOPL</name>
<accession>A0A1A9ZXD9</accession>
<reference evidence="2" key="2">
    <citation type="submission" date="2020-05" db="UniProtKB">
        <authorList>
            <consortium name="EnsemblMetazoa"/>
        </authorList>
    </citation>
    <scope>IDENTIFICATION</scope>
    <source>
        <strain evidence="2">IAEA</strain>
    </source>
</reference>
<evidence type="ECO:0000313" key="2">
    <source>
        <dbReference type="EnsemblMetazoa" id="GPAI028068-PA"/>
    </source>
</evidence>
<evidence type="ECO:0000313" key="3">
    <source>
        <dbReference type="Proteomes" id="UP000092445"/>
    </source>
</evidence>